<dbReference type="RefSeq" id="WP_182220669.1">
    <property type="nucleotide sequence ID" value="NZ_JACEZS010000033.1"/>
</dbReference>
<name>A0A7W2I9E6_9BURK</name>
<evidence type="ECO:0000313" key="2">
    <source>
        <dbReference type="Proteomes" id="UP000566711"/>
    </source>
</evidence>
<comment type="caution">
    <text evidence="1">The sequence shown here is derived from an EMBL/GenBank/DDBJ whole genome shotgun (WGS) entry which is preliminary data.</text>
</comment>
<dbReference type="Proteomes" id="UP000566711">
    <property type="component" value="Unassembled WGS sequence"/>
</dbReference>
<evidence type="ECO:0000313" key="1">
    <source>
        <dbReference type="EMBL" id="MBA5608509.1"/>
    </source>
</evidence>
<proteinExistence type="predicted"/>
<keyword evidence="2" id="KW-1185">Reference proteome</keyword>
<reference evidence="1 2" key="1">
    <citation type="submission" date="2020-07" db="EMBL/GenBank/DDBJ databases">
        <title>Novel species isolated from subtropical streams in China.</title>
        <authorList>
            <person name="Lu H."/>
        </authorList>
    </citation>
    <scope>NUCLEOTIDE SEQUENCE [LARGE SCALE GENOMIC DNA]</scope>
    <source>
        <strain evidence="1 2">FT3S</strain>
    </source>
</reference>
<protein>
    <submittedName>
        <fullName evidence="1">Uncharacterized protein</fullName>
    </submittedName>
</protein>
<accession>A0A7W2I9E6</accession>
<organism evidence="1 2">
    <name type="scientific">Rugamonas fusca</name>
    <dbReference type="NCBI Taxonomy" id="2758568"/>
    <lineage>
        <taxon>Bacteria</taxon>
        <taxon>Pseudomonadati</taxon>
        <taxon>Pseudomonadota</taxon>
        <taxon>Betaproteobacteria</taxon>
        <taxon>Burkholderiales</taxon>
        <taxon>Oxalobacteraceae</taxon>
        <taxon>Telluria group</taxon>
        <taxon>Rugamonas</taxon>
    </lineage>
</organism>
<dbReference type="AlphaFoldDB" id="A0A7W2I9E6"/>
<dbReference type="EMBL" id="JACEZS010000033">
    <property type="protein sequence ID" value="MBA5608509.1"/>
    <property type="molecule type" value="Genomic_DNA"/>
</dbReference>
<gene>
    <name evidence="1" type="ORF">H3H36_24490</name>
</gene>
<sequence length="150" mass="15496">MQGEAELSKSYKSFFIAAILASSFARAEEVALNFAAVPLVQFAQSTYRAMLKRDFVIAPELLATEKPISVSVRSIKSEDLPRFVESVLSAQGVKSELRDGVYFLSLAGCDGGACSSGGGRSPIPLSGAVPPPHGGGGVVDGLSVTGTGCI</sequence>